<protein>
    <submittedName>
        <fullName evidence="4">Molybdenum ABC transporter ATP-binding protein</fullName>
    </submittedName>
</protein>
<dbReference type="SUPFAM" id="SSF52540">
    <property type="entry name" value="P-loop containing nucleoside triphosphate hydrolases"/>
    <property type="match status" value="1"/>
</dbReference>
<keyword evidence="1" id="KW-0547">Nucleotide-binding</keyword>
<dbReference type="PANTHER" id="PTHR43514">
    <property type="entry name" value="ABC TRANSPORTER I FAMILY MEMBER 10"/>
    <property type="match status" value="1"/>
</dbReference>
<reference evidence="4 5" key="1">
    <citation type="submission" date="2017-09" db="EMBL/GenBank/DDBJ databases">
        <title>Complete genome sequence of Verrucomicrobial strain HZ-65, isolated from freshwater.</title>
        <authorList>
            <person name="Choi A."/>
        </authorList>
    </citation>
    <scope>NUCLEOTIDE SEQUENCE [LARGE SCALE GENOMIC DNA]</scope>
    <source>
        <strain evidence="4 5">HZ-65</strain>
    </source>
</reference>
<dbReference type="OrthoDB" id="9785080at2"/>
<evidence type="ECO:0000259" key="3">
    <source>
        <dbReference type="PROSITE" id="PS50893"/>
    </source>
</evidence>
<dbReference type="EMBL" id="CP023344">
    <property type="protein sequence ID" value="ATC64992.1"/>
    <property type="molecule type" value="Genomic_DNA"/>
</dbReference>
<dbReference type="RefSeq" id="WP_096056623.1">
    <property type="nucleotide sequence ID" value="NZ_CP023344.1"/>
</dbReference>
<keyword evidence="2 4" id="KW-0067">ATP-binding</keyword>
<dbReference type="SMART" id="SM00382">
    <property type="entry name" value="AAA"/>
    <property type="match status" value="1"/>
</dbReference>
<evidence type="ECO:0000256" key="2">
    <source>
        <dbReference type="ARBA" id="ARBA00022840"/>
    </source>
</evidence>
<dbReference type="InterPro" id="IPR017871">
    <property type="entry name" value="ABC_transporter-like_CS"/>
</dbReference>
<dbReference type="GO" id="GO:0016887">
    <property type="term" value="F:ATP hydrolysis activity"/>
    <property type="evidence" value="ECO:0007669"/>
    <property type="project" value="InterPro"/>
</dbReference>
<feature type="domain" description="ABC transporter" evidence="3">
    <location>
        <begin position="3"/>
        <end position="234"/>
    </location>
</feature>
<gene>
    <name evidence="4" type="ORF">CMV30_14030</name>
</gene>
<accession>A0A290QLR5</accession>
<evidence type="ECO:0000313" key="5">
    <source>
        <dbReference type="Proteomes" id="UP000217265"/>
    </source>
</evidence>
<keyword evidence="5" id="KW-1185">Reference proteome</keyword>
<dbReference type="PROSITE" id="PS00211">
    <property type="entry name" value="ABC_TRANSPORTER_1"/>
    <property type="match status" value="1"/>
</dbReference>
<dbReference type="InterPro" id="IPR050334">
    <property type="entry name" value="Molybdenum_import_ModC"/>
</dbReference>
<dbReference type="Pfam" id="PF00005">
    <property type="entry name" value="ABC_tran"/>
    <property type="match status" value="1"/>
</dbReference>
<dbReference type="PANTHER" id="PTHR43514:SF4">
    <property type="entry name" value="ABC TRANSPORTER I FAMILY MEMBER 10"/>
    <property type="match status" value="1"/>
</dbReference>
<dbReference type="GO" id="GO:0005524">
    <property type="term" value="F:ATP binding"/>
    <property type="evidence" value="ECO:0007669"/>
    <property type="project" value="UniProtKB-KW"/>
</dbReference>
<dbReference type="InterPro" id="IPR003593">
    <property type="entry name" value="AAA+_ATPase"/>
</dbReference>
<dbReference type="Gene3D" id="3.40.50.300">
    <property type="entry name" value="P-loop containing nucleotide triphosphate hydrolases"/>
    <property type="match status" value="1"/>
</dbReference>
<dbReference type="KEGG" id="vbh:CMV30_14030"/>
<dbReference type="InterPro" id="IPR027417">
    <property type="entry name" value="P-loop_NTPase"/>
</dbReference>
<dbReference type="PROSITE" id="PS50893">
    <property type="entry name" value="ABC_TRANSPORTER_2"/>
    <property type="match status" value="1"/>
</dbReference>
<dbReference type="Proteomes" id="UP000217265">
    <property type="component" value="Chromosome"/>
</dbReference>
<proteinExistence type="predicted"/>
<organism evidence="4 5">
    <name type="scientific">Nibricoccus aquaticus</name>
    <dbReference type="NCBI Taxonomy" id="2576891"/>
    <lineage>
        <taxon>Bacteria</taxon>
        <taxon>Pseudomonadati</taxon>
        <taxon>Verrucomicrobiota</taxon>
        <taxon>Opitutia</taxon>
        <taxon>Opitutales</taxon>
        <taxon>Opitutaceae</taxon>
        <taxon>Nibricoccus</taxon>
    </lineage>
</organism>
<name>A0A290QLR5_9BACT</name>
<dbReference type="AlphaFoldDB" id="A0A290QLR5"/>
<sequence length="240" mass="26353">MSLVLKNLRLPLAHFTLEIDATLSSRVTAIFGPSGSGKTSLLELIAGLRRPASGSIELSGTVLTDRATHQFIAPQHRAIGYVPQDGALFPHLSVRKNLLYGFSTTHERPAGLSLDHIVEVLEISPLLDRSIATLSGGEKQRVALGRALLAAPKLLLLDEPLASLDVALKERLIPYLLRIRDEFTIPMIYVTHSPDEVVALCDDALILLSGKIEKRGRPADLFEVSETPRYRLREQKGRAE</sequence>
<evidence type="ECO:0000256" key="1">
    <source>
        <dbReference type="ARBA" id="ARBA00022741"/>
    </source>
</evidence>
<dbReference type="InterPro" id="IPR003439">
    <property type="entry name" value="ABC_transporter-like_ATP-bd"/>
</dbReference>
<evidence type="ECO:0000313" key="4">
    <source>
        <dbReference type="EMBL" id="ATC64992.1"/>
    </source>
</evidence>